<evidence type="ECO:0000313" key="2">
    <source>
        <dbReference type="Proteomes" id="UP001560573"/>
    </source>
</evidence>
<dbReference type="RefSeq" id="WP_369329467.1">
    <property type="nucleotide sequence ID" value="NZ_JAULBC010000003.1"/>
</dbReference>
<organism evidence="1 2">
    <name type="scientific">Danxiaibacter flavus</name>
    <dbReference type="NCBI Taxonomy" id="3049108"/>
    <lineage>
        <taxon>Bacteria</taxon>
        <taxon>Pseudomonadati</taxon>
        <taxon>Bacteroidota</taxon>
        <taxon>Chitinophagia</taxon>
        <taxon>Chitinophagales</taxon>
        <taxon>Chitinophagaceae</taxon>
        <taxon>Danxiaibacter</taxon>
    </lineage>
</organism>
<evidence type="ECO:0000313" key="1">
    <source>
        <dbReference type="EMBL" id="MEX6688060.1"/>
    </source>
</evidence>
<protein>
    <submittedName>
        <fullName evidence="1">Uncharacterized protein</fullName>
    </submittedName>
</protein>
<accession>A0ABV3ZEV7</accession>
<sequence>MKRIISRLLTCFIVTRNATGKRKGNGDHWPGIFMLIPIPVEVSKGHVTPGGFLIRGLIFLF</sequence>
<dbReference type="EMBL" id="JAULBC010000003">
    <property type="protein sequence ID" value="MEX6688060.1"/>
    <property type="molecule type" value="Genomic_DNA"/>
</dbReference>
<dbReference type="Proteomes" id="UP001560573">
    <property type="component" value="Unassembled WGS sequence"/>
</dbReference>
<gene>
    <name evidence="1" type="ORF">QTN47_11175</name>
</gene>
<reference evidence="1 2" key="1">
    <citation type="submission" date="2023-07" db="EMBL/GenBank/DDBJ databases">
        <authorList>
            <person name="Lian W.-H."/>
        </authorList>
    </citation>
    <scope>NUCLEOTIDE SEQUENCE [LARGE SCALE GENOMIC DNA]</scope>
    <source>
        <strain evidence="1 2">SYSU DXS3180</strain>
    </source>
</reference>
<name>A0ABV3ZEV7_9BACT</name>
<proteinExistence type="predicted"/>
<comment type="caution">
    <text evidence="1">The sequence shown here is derived from an EMBL/GenBank/DDBJ whole genome shotgun (WGS) entry which is preliminary data.</text>
</comment>
<keyword evidence="2" id="KW-1185">Reference proteome</keyword>